<dbReference type="EMBL" id="LR796980">
    <property type="protein sequence ID" value="CAB4179132.1"/>
    <property type="molecule type" value="Genomic_DNA"/>
</dbReference>
<proteinExistence type="predicted"/>
<dbReference type="EMBL" id="LR796548">
    <property type="protein sequence ID" value="CAB4150976.1"/>
    <property type="molecule type" value="Genomic_DNA"/>
</dbReference>
<evidence type="ECO:0000313" key="8">
    <source>
        <dbReference type="EMBL" id="CAB4191931.1"/>
    </source>
</evidence>
<gene>
    <name evidence="6" type="ORF">UFOVP1031_33</name>
    <name evidence="7" type="ORF">UFOVP1172_102</name>
    <name evidence="8" type="ORF">UFOVP1240_7</name>
    <name evidence="9" type="ORF">UFOVP1486_64</name>
    <name evidence="11" type="ORF">UFOVP1578_105</name>
    <name evidence="10" type="ORF">UFOVP1630_97</name>
    <name evidence="1" type="ORF">UFOVP288_24</name>
    <name evidence="2" type="ORF">UFOVP483_15</name>
    <name evidence="3" type="ORF">UFOVP573_91</name>
    <name evidence="4" type="ORF">UFOVP769_24</name>
    <name evidence="5" type="ORF">UFOVP962_149</name>
</gene>
<evidence type="ECO:0000313" key="10">
    <source>
        <dbReference type="EMBL" id="CAB4220163.1"/>
    </source>
</evidence>
<dbReference type="EMBL" id="LR797130">
    <property type="protein sequence ID" value="CAB4188783.1"/>
    <property type="molecule type" value="Genomic_DNA"/>
</dbReference>
<dbReference type="EMBL" id="LR796709">
    <property type="protein sequence ID" value="CAB4160952.1"/>
    <property type="molecule type" value="Genomic_DNA"/>
</dbReference>
<evidence type="ECO:0000313" key="11">
    <source>
        <dbReference type="EMBL" id="CAB5230765.1"/>
    </source>
</evidence>
<protein>
    <submittedName>
        <fullName evidence="5">Uncharacterized protein</fullName>
    </submittedName>
</protein>
<evidence type="ECO:0000313" key="2">
    <source>
        <dbReference type="EMBL" id="CAB4146053.1"/>
    </source>
</evidence>
<organism evidence="5">
    <name type="scientific">uncultured Caudovirales phage</name>
    <dbReference type="NCBI Taxonomy" id="2100421"/>
    <lineage>
        <taxon>Viruses</taxon>
        <taxon>Duplodnaviria</taxon>
        <taxon>Heunggongvirae</taxon>
        <taxon>Uroviricota</taxon>
        <taxon>Caudoviricetes</taxon>
        <taxon>Peduoviridae</taxon>
        <taxon>Maltschvirus</taxon>
        <taxon>Maltschvirus maltsch</taxon>
    </lineage>
</organism>
<evidence type="ECO:0000313" key="9">
    <source>
        <dbReference type="EMBL" id="CAB4216106.1"/>
    </source>
</evidence>
<dbReference type="EMBL" id="LR798423">
    <property type="protein sequence ID" value="CAB5230765.1"/>
    <property type="molecule type" value="Genomic_DNA"/>
</dbReference>
<dbReference type="EMBL" id="LR797492">
    <property type="protein sequence ID" value="CAB4220163.1"/>
    <property type="molecule type" value="Genomic_DNA"/>
</dbReference>
<dbReference type="EMBL" id="LR796917">
    <property type="protein sequence ID" value="CAB4175321.1"/>
    <property type="molecule type" value="Genomic_DNA"/>
</dbReference>
<evidence type="ECO:0000313" key="6">
    <source>
        <dbReference type="EMBL" id="CAB4179132.1"/>
    </source>
</evidence>
<name>A0A6J5Q181_9CAUD</name>
<sequence>MAYENYTQISWTDGTPITGDRLQQMSTNIQQVKESTDDNPQGVKKLKTVTSTVGPFTDFQSAHEIISLKDDSGTGGGDNRVTVGASRYYRVTVNFPGFTVDTKGAEDSTYLLTLRSGVSGGANTVISTFSFTPPPFTYIDVSSAGSGATIANNTLRNNAYDSKFGAGPYSVVLASNVSGFQNGSFFAAVDRNSGASTANLPAYSVVVSSGTIPLQLYVEDVGGIA</sequence>
<reference evidence="5" key="1">
    <citation type="submission" date="2020-05" db="EMBL/GenBank/DDBJ databases">
        <authorList>
            <person name="Chiriac C."/>
            <person name="Salcher M."/>
            <person name="Ghai R."/>
            <person name="Kavagutti S V."/>
        </authorList>
    </citation>
    <scope>NUCLEOTIDE SEQUENCE</scope>
</reference>
<dbReference type="EMBL" id="LR797434">
    <property type="protein sequence ID" value="CAB4216106.1"/>
    <property type="molecule type" value="Genomic_DNA"/>
</dbReference>
<evidence type="ECO:0000313" key="5">
    <source>
        <dbReference type="EMBL" id="CAB4175321.1"/>
    </source>
</evidence>
<evidence type="ECO:0000313" key="1">
    <source>
        <dbReference type="EMBL" id="CAB4135622.1"/>
    </source>
</evidence>
<evidence type="ECO:0000313" key="4">
    <source>
        <dbReference type="EMBL" id="CAB4160952.1"/>
    </source>
</evidence>
<dbReference type="EMBL" id="LR797180">
    <property type="protein sequence ID" value="CAB4191931.1"/>
    <property type="molecule type" value="Genomic_DNA"/>
</dbReference>
<accession>A0A6J5Q181</accession>
<evidence type="ECO:0000313" key="7">
    <source>
        <dbReference type="EMBL" id="CAB4188783.1"/>
    </source>
</evidence>
<dbReference type="EMBL" id="LR796305">
    <property type="protein sequence ID" value="CAB4135622.1"/>
    <property type="molecule type" value="Genomic_DNA"/>
</dbReference>
<evidence type="ECO:0000313" key="3">
    <source>
        <dbReference type="EMBL" id="CAB4150976.1"/>
    </source>
</evidence>
<dbReference type="EMBL" id="LR796461">
    <property type="protein sequence ID" value="CAB4146053.1"/>
    <property type="molecule type" value="Genomic_DNA"/>
</dbReference>